<dbReference type="EMBL" id="JAWRVG010000009">
    <property type="protein sequence ID" value="KAK4078165.1"/>
    <property type="molecule type" value="Genomic_DNA"/>
</dbReference>
<protein>
    <submittedName>
        <fullName evidence="2">Uncharacterized protein</fullName>
    </submittedName>
</protein>
<dbReference type="GeneID" id="87917350"/>
<reference evidence="2" key="1">
    <citation type="submission" date="2023-11" db="EMBL/GenBank/DDBJ databases">
        <title>The genome sequences of three competitors of mushroom-forming fungi.</title>
        <authorList>
            <person name="Beijen E."/>
            <person name="Ohm R.A."/>
        </authorList>
    </citation>
    <scope>NUCLEOTIDE SEQUENCE</scope>
    <source>
        <strain evidence="2">CBS 100526</strain>
    </source>
</reference>
<evidence type="ECO:0000256" key="1">
    <source>
        <dbReference type="SAM" id="MobiDB-lite"/>
    </source>
</evidence>
<organism evidence="2 3">
    <name type="scientific">Trichoderma aggressivum f. europaeum</name>
    <dbReference type="NCBI Taxonomy" id="173218"/>
    <lineage>
        <taxon>Eukaryota</taxon>
        <taxon>Fungi</taxon>
        <taxon>Dikarya</taxon>
        <taxon>Ascomycota</taxon>
        <taxon>Pezizomycotina</taxon>
        <taxon>Sordariomycetes</taxon>
        <taxon>Hypocreomycetidae</taxon>
        <taxon>Hypocreales</taxon>
        <taxon>Hypocreaceae</taxon>
        <taxon>Trichoderma</taxon>
    </lineage>
</organism>
<feature type="region of interest" description="Disordered" evidence="1">
    <location>
        <begin position="1"/>
        <end position="33"/>
    </location>
</feature>
<dbReference type="AlphaFoldDB" id="A0AAE1IHD6"/>
<keyword evidence="3" id="KW-1185">Reference proteome</keyword>
<accession>A0AAE1IHD6</accession>
<proteinExistence type="predicted"/>
<sequence length="72" mass="7970">MREGRARTGSPKVQKVPPKTAKSAALSVHGQRGDSTVAFAITQRTYLTEARREAIDRDARVPEASRALEHQR</sequence>
<feature type="region of interest" description="Disordered" evidence="1">
    <location>
        <begin position="53"/>
        <end position="72"/>
    </location>
</feature>
<comment type="caution">
    <text evidence="2">The sequence shown here is derived from an EMBL/GenBank/DDBJ whole genome shotgun (WGS) entry which is preliminary data.</text>
</comment>
<name>A0AAE1IHD6_9HYPO</name>
<evidence type="ECO:0000313" key="2">
    <source>
        <dbReference type="EMBL" id="KAK4078165.1"/>
    </source>
</evidence>
<dbReference type="Proteomes" id="UP001273209">
    <property type="component" value="Unassembled WGS sequence"/>
</dbReference>
<gene>
    <name evidence="2" type="ORF">Triagg1_3181</name>
</gene>
<evidence type="ECO:0000313" key="3">
    <source>
        <dbReference type="Proteomes" id="UP001273209"/>
    </source>
</evidence>
<dbReference type="RefSeq" id="XP_062757705.1">
    <property type="nucleotide sequence ID" value="XM_062897445.1"/>
</dbReference>